<dbReference type="CDD" id="cd16262">
    <property type="entry name" value="EFG_III"/>
    <property type="match status" value="1"/>
</dbReference>
<evidence type="ECO:0000256" key="4">
    <source>
        <dbReference type="ARBA" id="ARBA00022917"/>
    </source>
</evidence>
<feature type="domain" description="Tr-type G" evidence="9">
    <location>
        <begin position="49"/>
        <end position="361"/>
    </location>
</feature>
<dbReference type="InterPro" id="IPR009000">
    <property type="entry name" value="Transl_B-barrel_sf"/>
</dbReference>
<dbReference type="InterPro" id="IPR005225">
    <property type="entry name" value="Small_GTP-bd"/>
</dbReference>
<comment type="caution">
    <text evidence="10">The sequence shown here is derived from an EMBL/GenBank/DDBJ whole genome shotgun (WGS) entry which is preliminary data.</text>
</comment>
<dbReference type="EMBL" id="JANBQB010000121">
    <property type="protein sequence ID" value="KAJ1981548.1"/>
    <property type="molecule type" value="Genomic_DNA"/>
</dbReference>
<dbReference type="InterPro" id="IPR053905">
    <property type="entry name" value="EF-G-like_DII"/>
</dbReference>
<dbReference type="InterPro" id="IPR031157">
    <property type="entry name" value="G_TR_CS"/>
</dbReference>
<dbReference type="InterPro" id="IPR035647">
    <property type="entry name" value="EFG_III/V"/>
</dbReference>
<dbReference type="Gene3D" id="3.30.70.240">
    <property type="match status" value="1"/>
</dbReference>
<evidence type="ECO:0000259" key="9">
    <source>
        <dbReference type="PROSITE" id="PS51722"/>
    </source>
</evidence>
<dbReference type="SUPFAM" id="SSF52540">
    <property type="entry name" value="P-loop containing nucleoside triphosphate hydrolases"/>
    <property type="match status" value="1"/>
</dbReference>
<evidence type="ECO:0000256" key="2">
    <source>
        <dbReference type="ARBA" id="ARBA00022741"/>
    </source>
</evidence>
<gene>
    <name evidence="10" type="primary">MEF2</name>
    <name evidence="10" type="ORF">H4R34_002034</name>
</gene>
<dbReference type="CDD" id="cd01886">
    <property type="entry name" value="EF-G"/>
    <property type="match status" value="1"/>
</dbReference>
<dbReference type="Gene3D" id="3.40.50.300">
    <property type="entry name" value="P-loop containing nucleotide triphosphate hydrolases"/>
    <property type="match status" value="1"/>
</dbReference>
<dbReference type="Proteomes" id="UP001151582">
    <property type="component" value="Unassembled WGS sequence"/>
</dbReference>
<dbReference type="GO" id="GO:0003746">
    <property type="term" value="F:translation elongation factor activity"/>
    <property type="evidence" value="ECO:0007669"/>
    <property type="project" value="UniProtKB-KW"/>
</dbReference>
<dbReference type="GO" id="GO:0003924">
    <property type="term" value="F:GTPase activity"/>
    <property type="evidence" value="ECO:0007669"/>
    <property type="project" value="InterPro"/>
</dbReference>
<sequence>MLRIVRPLGGHLSLVIPHRQRFAGRRFLPAGGAHYTTQPSSVEARNRVAKIRNIGIIAHIDAGKTTTTERMLYYSGFSHKIGDVDDGDTVMDFMKQERERGITIQSAAITFGWRDHQINLIDTPGHVDFTFEVERSIRVLDAAVTIVDGVAGVQAQTETVWRQAAKYRIPRLVFVNKLDRVGGGLDKTVHQLRHKLATVPLVCQIPLVKNAAGQWLPMDTALAKGLDVQPTGNGSLLAGVLDVLTLDIMEFDPQTEGSRITRTSLHDSQVPTNTTYSLVLPAAINARVALVEALAELDERIVDLFLEQEDHMAIPVAPLQAAIRRLTIAGSAVPVLCGSAFRKSGVQPVLDAVVDYFPSPLDRPVPHVNVVGQTEAHAIPLTHDGSLYALAFKVLQDARRGPMVFVRVYAGTLLQRQTLFNSHSRQKERATKLLTMYANDVEEVKAIGPGDIGVILGLKHTRTGNTLVGNSHASTQSRLVKQAPKLQGVVPPPPVFFCSVEPTSITEEKALTKALDSLMLEDPSLHVTVDPETGQTLLSGMGELHLEIVRDRLLRDYKVQANVGTIRIAYRETIRTPIDATANYEREVLGKLGKVDVTVALVPLEPESHHGNTAEGEEMSTVATANVIDVPPILQLLDPARAQPRASIDPAKTDNQAVSGPDFEAIRESLFSGIEQTLSRGEILGFPVVRVGVRVTGLRLYGESLSSTLAIRAGAAQAVRQALRQVTCDLLEPLMDVVIQVPDVHLGAAMSDVSGVRRGIILGLDEHHDAPTAPASKHHGNSTHLGTEANDTMSHGRLLHAHIPLSSMVGYASALRSLTAGTGTFTMHLVGYGIVTAQEKAALIKEARGF</sequence>
<evidence type="ECO:0000313" key="10">
    <source>
        <dbReference type="EMBL" id="KAJ1981548.1"/>
    </source>
</evidence>
<dbReference type="PANTHER" id="PTHR43261">
    <property type="entry name" value="TRANSLATION ELONGATION FACTOR G-RELATED"/>
    <property type="match status" value="1"/>
</dbReference>
<dbReference type="FunFam" id="3.30.70.870:FF:000001">
    <property type="entry name" value="Elongation factor G"/>
    <property type="match status" value="1"/>
</dbReference>
<dbReference type="InterPro" id="IPR041095">
    <property type="entry name" value="EFG_II"/>
</dbReference>
<evidence type="ECO:0000256" key="7">
    <source>
        <dbReference type="ARBA" id="ARBA00024731"/>
    </source>
</evidence>
<evidence type="ECO:0000256" key="8">
    <source>
        <dbReference type="SAM" id="MobiDB-lite"/>
    </source>
</evidence>
<evidence type="ECO:0000256" key="6">
    <source>
        <dbReference type="ARBA" id="ARBA00023134"/>
    </source>
</evidence>
<keyword evidence="6" id="KW-0342">GTP-binding</keyword>
<keyword evidence="2" id="KW-0547">Nucleotide-binding</keyword>
<dbReference type="InterPro" id="IPR027417">
    <property type="entry name" value="P-loop_NTPase"/>
</dbReference>
<feature type="region of interest" description="Disordered" evidence="8">
    <location>
        <begin position="770"/>
        <end position="789"/>
    </location>
</feature>
<keyword evidence="4" id="KW-0648">Protein biosynthesis</keyword>
<dbReference type="PRINTS" id="PR00315">
    <property type="entry name" value="ELONGATNFCT"/>
</dbReference>
<name>A0A9W8EEG2_9FUNG</name>
<dbReference type="Gene3D" id="3.30.230.10">
    <property type="match status" value="1"/>
</dbReference>
<dbReference type="InterPro" id="IPR000795">
    <property type="entry name" value="T_Tr_GTP-bd_dom"/>
</dbReference>
<dbReference type="GO" id="GO:0005759">
    <property type="term" value="C:mitochondrial matrix"/>
    <property type="evidence" value="ECO:0007669"/>
    <property type="project" value="UniProtKB-ARBA"/>
</dbReference>
<dbReference type="GO" id="GO:0032790">
    <property type="term" value="P:ribosome disassembly"/>
    <property type="evidence" value="ECO:0007669"/>
    <property type="project" value="TreeGrafter"/>
</dbReference>
<reference evidence="10" key="1">
    <citation type="submission" date="2022-07" db="EMBL/GenBank/DDBJ databases">
        <title>Phylogenomic reconstructions and comparative analyses of Kickxellomycotina fungi.</title>
        <authorList>
            <person name="Reynolds N.K."/>
            <person name="Stajich J.E."/>
            <person name="Barry K."/>
            <person name="Grigoriev I.V."/>
            <person name="Crous P."/>
            <person name="Smith M.E."/>
        </authorList>
    </citation>
    <scope>NUCLEOTIDE SEQUENCE</scope>
    <source>
        <strain evidence="10">RSA 567</strain>
    </source>
</reference>
<dbReference type="Pfam" id="PF00679">
    <property type="entry name" value="EFG_C"/>
    <property type="match status" value="1"/>
</dbReference>
<dbReference type="Pfam" id="PF14492">
    <property type="entry name" value="EFG_III"/>
    <property type="match status" value="1"/>
</dbReference>
<dbReference type="InterPro" id="IPR020568">
    <property type="entry name" value="Ribosomal_Su5_D2-typ_SF"/>
</dbReference>
<dbReference type="SUPFAM" id="SSF50447">
    <property type="entry name" value="Translation proteins"/>
    <property type="match status" value="1"/>
</dbReference>
<dbReference type="OrthoDB" id="198619at2759"/>
<dbReference type="InterPro" id="IPR005517">
    <property type="entry name" value="Transl_elong_EFG/EF2_IV"/>
</dbReference>
<dbReference type="Gene3D" id="3.30.70.870">
    <property type="entry name" value="Elongation Factor G (Translational Gtpase), domain 3"/>
    <property type="match status" value="1"/>
</dbReference>
<keyword evidence="3" id="KW-0251">Elongation factor</keyword>
<proteinExistence type="predicted"/>
<dbReference type="InterPro" id="IPR009022">
    <property type="entry name" value="EFG_III"/>
</dbReference>
<dbReference type="SUPFAM" id="SSF54211">
    <property type="entry name" value="Ribosomal protein S5 domain 2-like"/>
    <property type="match status" value="1"/>
</dbReference>
<dbReference type="CDD" id="cd03713">
    <property type="entry name" value="EFG_mtEFG_C"/>
    <property type="match status" value="1"/>
</dbReference>
<keyword evidence="5" id="KW-0496">Mitochondrion</keyword>
<organism evidence="10 11">
    <name type="scientific">Dimargaris verticillata</name>
    <dbReference type="NCBI Taxonomy" id="2761393"/>
    <lineage>
        <taxon>Eukaryota</taxon>
        <taxon>Fungi</taxon>
        <taxon>Fungi incertae sedis</taxon>
        <taxon>Zoopagomycota</taxon>
        <taxon>Kickxellomycotina</taxon>
        <taxon>Dimargaritomycetes</taxon>
        <taxon>Dimargaritales</taxon>
        <taxon>Dimargaritaceae</taxon>
        <taxon>Dimargaris</taxon>
    </lineage>
</organism>
<dbReference type="SMART" id="SM00889">
    <property type="entry name" value="EFG_IV"/>
    <property type="match status" value="1"/>
</dbReference>
<dbReference type="PROSITE" id="PS00301">
    <property type="entry name" value="G_TR_1"/>
    <property type="match status" value="1"/>
</dbReference>
<dbReference type="Pfam" id="PF22042">
    <property type="entry name" value="EF-G_D2"/>
    <property type="match status" value="1"/>
</dbReference>
<evidence type="ECO:0000256" key="3">
    <source>
        <dbReference type="ARBA" id="ARBA00022768"/>
    </source>
</evidence>
<dbReference type="PROSITE" id="PS51722">
    <property type="entry name" value="G_TR_2"/>
    <property type="match status" value="1"/>
</dbReference>
<dbReference type="InterPro" id="IPR000640">
    <property type="entry name" value="EFG_V-like"/>
</dbReference>
<dbReference type="FunFam" id="3.40.50.300:FF:000514">
    <property type="entry name" value="Ribosome-releasing factor 2, mitochondrial"/>
    <property type="match status" value="1"/>
</dbReference>
<dbReference type="InterPro" id="IPR014721">
    <property type="entry name" value="Ribsml_uS5_D2-typ_fold_subgr"/>
</dbReference>
<dbReference type="Pfam" id="PF00009">
    <property type="entry name" value="GTP_EFTU"/>
    <property type="match status" value="1"/>
</dbReference>
<protein>
    <recommendedName>
        <fullName evidence="1">Elongation factor 2</fullName>
    </recommendedName>
</protein>
<evidence type="ECO:0000256" key="5">
    <source>
        <dbReference type="ARBA" id="ARBA00023128"/>
    </source>
</evidence>
<dbReference type="PANTHER" id="PTHR43261:SF1">
    <property type="entry name" value="RIBOSOME-RELEASING FACTOR 2, MITOCHONDRIAL"/>
    <property type="match status" value="1"/>
</dbReference>
<dbReference type="NCBIfam" id="TIGR00231">
    <property type="entry name" value="small_GTP"/>
    <property type="match status" value="1"/>
</dbReference>
<dbReference type="Gene3D" id="2.40.30.10">
    <property type="entry name" value="Translation factors"/>
    <property type="match status" value="1"/>
</dbReference>
<comment type="function">
    <text evidence="7">Catalyzes the GTP-dependent ribosomal translocation step during translation elongation. During this step, the ribosome changes from the pre-translocational (PRE) to the post-translocational (POST) state as the newly formed A-site-bound peptidyl-tRNA and P-site-bound deacylated tRNA move to the P and E sites, respectively. Catalyzes the coordinated movement of the two tRNA molecules, the mRNA and conformational changes in the ribosome.</text>
</comment>
<keyword evidence="11" id="KW-1185">Reference proteome</keyword>
<dbReference type="InterPro" id="IPR035649">
    <property type="entry name" value="EFG_V"/>
</dbReference>
<evidence type="ECO:0000256" key="1">
    <source>
        <dbReference type="ARBA" id="ARBA00017891"/>
    </source>
</evidence>
<dbReference type="SMART" id="SM00838">
    <property type="entry name" value="EFG_C"/>
    <property type="match status" value="1"/>
</dbReference>
<dbReference type="AlphaFoldDB" id="A0A9W8EEG2"/>
<evidence type="ECO:0000313" key="11">
    <source>
        <dbReference type="Proteomes" id="UP001151582"/>
    </source>
</evidence>
<dbReference type="GO" id="GO:0032543">
    <property type="term" value="P:mitochondrial translation"/>
    <property type="evidence" value="ECO:0007669"/>
    <property type="project" value="TreeGrafter"/>
</dbReference>
<dbReference type="GO" id="GO:0005525">
    <property type="term" value="F:GTP binding"/>
    <property type="evidence" value="ECO:0007669"/>
    <property type="project" value="UniProtKB-KW"/>
</dbReference>
<accession>A0A9W8EEG2</accession>
<dbReference type="SUPFAM" id="SSF54980">
    <property type="entry name" value="EF-G C-terminal domain-like"/>
    <property type="match status" value="2"/>
</dbReference>